<keyword evidence="8" id="KW-0968">Cytoplasmic vesicle</keyword>
<name>A0AAE1RRT7_9SOLA</name>
<dbReference type="GO" id="GO:0000149">
    <property type="term" value="F:SNARE binding"/>
    <property type="evidence" value="ECO:0007669"/>
    <property type="project" value="TreeGrafter"/>
</dbReference>
<proteinExistence type="predicted"/>
<dbReference type="GO" id="GO:0072583">
    <property type="term" value="P:clathrin-dependent endocytosis"/>
    <property type="evidence" value="ECO:0007669"/>
    <property type="project" value="InterPro"/>
</dbReference>
<evidence type="ECO:0000256" key="5">
    <source>
        <dbReference type="ARBA" id="ARBA00023034"/>
    </source>
</evidence>
<keyword evidence="7" id="KW-0168">Coated pit</keyword>
<dbReference type="SUPFAM" id="SSF48464">
    <property type="entry name" value="ENTH/VHS domain"/>
    <property type="match status" value="1"/>
</dbReference>
<dbReference type="InterPro" id="IPR045192">
    <property type="entry name" value="AP180-like"/>
</dbReference>
<dbReference type="GO" id="GO:0005794">
    <property type="term" value="C:Golgi apparatus"/>
    <property type="evidence" value="ECO:0007669"/>
    <property type="project" value="UniProtKB-SubCell"/>
</dbReference>
<dbReference type="GO" id="GO:0048268">
    <property type="term" value="P:clathrin coat assembly"/>
    <property type="evidence" value="ECO:0007669"/>
    <property type="project" value="InterPro"/>
</dbReference>
<dbReference type="GO" id="GO:0005905">
    <property type="term" value="C:clathrin-coated pit"/>
    <property type="evidence" value="ECO:0007669"/>
    <property type="project" value="UniProtKB-SubCell"/>
</dbReference>
<keyword evidence="5" id="KW-0333">Golgi apparatus</keyword>
<gene>
    <name evidence="10" type="ORF">RND71_025188</name>
</gene>
<evidence type="ECO:0000256" key="4">
    <source>
        <dbReference type="ARBA" id="ARBA00022583"/>
    </source>
</evidence>
<dbReference type="InterPro" id="IPR013809">
    <property type="entry name" value="ENTH"/>
</dbReference>
<comment type="subcellular location">
    <subcellularLocation>
        <location evidence="1">Cytoplasmic vesicle</location>
        <location evidence="1">Clathrin-coated vesicle</location>
    </subcellularLocation>
    <subcellularLocation>
        <location evidence="2">Golgi apparatus</location>
    </subcellularLocation>
    <subcellularLocation>
        <location evidence="3">Membrane</location>
        <location evidence="3">Clathrin-coated pit</location>
    </subcellularLocation>
</comment>
<organism evidence="10 11">
    <name type="scientific">Anisodus tanguticus</name>
    <dbReference type="NCBI Taxonomy" id="243964"/>
    <lineage>
        <taxon>Eukaryota</taxon>
        <taxon>Viridiplantae</taxon>
        <taxon>Streptophyta</taxon>
        <taxon>Embryophyta</taxon>
        <taxon>Tracheophyta</taxon>
        <taxon>Spermatophyta</taxon>
        <taxon>Magnoliopsida</taxon>
        <taxon>eudicotyledons</taxon>
        <taxon>Gunneridae</taxon>
        <taxon>Pentapetalae</taxon>
        <taxon>asterids</taxon>
        <taxon>lamiids</taxon>
        <taxon>Solanales</taxon>
        <taxon>Solanaceae</taxon>
        <taxon>Solanoideae</taxon>
        <taxon>Hyoscyameae</taxon>
        <taxon>Anisodus</taxon>
    </lineage>
</organism>
<evidence type="ECO:0000256" key="7">
    <source>
        <dbReference type="ARBA" id="ARBA00023176"/>
    </source>
</evidence>
<dbReference type="FunFam" id="1.25.40.90:FF:000035">
    <property type="entry name" value="Putative clathrin assembly protein At4g40080"/>
    <property type="match status" value="1"/>
</dbReference>
<dbReference type="SMART" id="SM00273">
    <property type="entry name" value="ENTH"/>
    <property type="match status" value="1"/>
</dbReference>
<keyword evidence="4" id="KW-0254">Endocytosis</keyword>
<evidence type="ECO:0000256" key="6">
    <source>
        <dbReference type="ARBA" id="ARBA00023136"/>
    </source>
</evidence>
<dbReference type="Pfam" id="PF07651">
    <property type="entry name" value="ANTH"/>
    <property type="match status" value="1"/>
</dbReference>
<evidence type="ECO:0000259" key="9">
    <source>
        <dbReference type="PROSITE" id="PS50942"/>
    </source>
</evidence>
<dbReference type="InterPro" id="IPR011417">
    <property type="entry name" value="ANTH_dom"/>
</dbReference>
<evidence type="ECO:0000256" key="3">
    <source>
        <dbReference type="ARBA" id="ARBA00004600"/>
    </source>
</evidence>
<accession>A0AAE1RRT7</accession>
<dbReference type="AlphaFoldDB" id="A0AAE1RRT7"/>
<dbReference type="GO" id="GO:0005546">
    <property type="term" value="F:phosphatidylinositol-4,5-bisphosphate binding"/>
    <property type="evidence" value="ECO:0007669"/>
    <property type="project" value="TreeGrafter"/>
</dbReference>
<evidence type="ECO:0000256" key="1">
    <source>
        <dbReference type="ARBA" id="ARBA00004132"/>
    </source>
</evidence>
<dbReference type="PANTHER" id="PTHR22951:SF76">
    <property type="entry name" value="OS09G0468150 PROTEIN"/>
    <property type="match status" value="1"/>
</dbReference>
<dbReference type="PROSITE" id="PS50942">
    <property type="entry name" value="ENTH"/>
    <property type="match status" value="1"/>
</dbReference>
<sequence length="369" mass="41309">MGKKKITTLRDLIGAIKDKASQSKAALISKPNSLSLHLAVIRATTHAPSSPPEDHHVSTLLTLGDSSRATASTLIIIIMNRLHRTGNSTVALKCLIIIHHIIKRGPFILQDQLSVFPATGGHNYLKLSAFRDGATAATWQISAWIRFYSRYIETLLFTSRILGYFLSSSSCSAISIEQQDDLNMQRDIVSDKRDKQEEKISSFLNSDLIRDVDSLVQLIEETCKVPDSLLLEGNTLLYEVVGLLGNDYLSTVNELLLRLGEFKERLGCLSFGDSVELGFILKRLEGCKERLSVLFSVKKPSTELLWNSVNELRMKIEDLNLEKAGPKLTFRKSSESARFGNRVISDSVRFPSGRYELNNLPLMVVERRN</sequence>
<keyword evidence="6" id="KW-0472">Membrane</keyword>
<dbReference type="CDD" id="cd16987">
    <property type="entry name" value="ANTH_N_AP180_plant"/>
    <property type="match status" value="1"/>
</dbReference>
<dbReference type="InterPro" id="IPR008942">
    <property type="entry name" value="ENTH_VHS"/>
</dbReference>
<dbReference type="GO" id="GO:0005545">
    <property type="term" value="F:1-phosphatidylinositol binding"/>
    <property type="evidence" value="ECO:0007669"/>
    <property type="project" value="TreeGrafter"/>
</dbReference>
<protein>
    <recommendedName>
        <fullName evidence="9">ENTH domain-containing protein</fullName>
    </recommendedName>
</protein>
<dbReference type="Proteomes" id="UP001291623">
    <property type="component" value="Unassembled WGS sequence"/>
</dbReference>
<comment type="caution">
    <text evidence="10">The sequence shown here is derived from an EMBL/GenBank/DDBJ whole genome shotgun (WGS) entry which is preliminary data.</text>
</comment>
<dbReference type="GO" id="GO:0030136">
    <property type="term" value="C:clathrin-coated vesicle"/>
    <property type="evidence" value="ECO:0007669"/>
    <property type="project" value="UniProtKB-SubCell"/>
</dbReference>
<dbReference type="InterPro" id="IPR048050">
    <property type="entry name" value="ANTH_N_plant"/>
</dbReference>
<evidence type="ECO:0000313" key="10">
    <source>
        <dbReference type="EMBL" id="KAK4356217.1"/>
    </source>
</evidence>
<dbReference type="EMBL" id="JAVYJV010000013">
    <property type="protein sequence ID" value="KAK4356217.1"/>
    <property type="molecule type" value="Genomic_DNA"/>
</dbReference>
<dbReference type="PANTHER" id="PTHR22951">
    <property type="entry name" value="CLATHRIN ASSEMBLY PROTEIN"/>
    <property type="match status" value="1"/>
</dbReference>
<feature type="domain" description="ENTH" evidence="9">
    <location>
        <begin position="28"/>
        <end position="166"/>
    </location>
</feature>
<evidence type="ECO:0000256" key="2">
    <source>
        <dbReference type="ARBA" id="ARBA00004555"/>
    </source>
</evidence>
<evidence type="ECO:0000256" key="8">
    <source>
        <dbReference type="ARBA" id="ARBA00023329"/>
    </source>
</evidence>
<dbReference type="GO" id="GO:0006900">
    <property type="term" value="P:vesicle budding from membrane"/>
    <property type="evidence" value="ECO:0007669"/>
    <property type="project" value="TreeGrafter"/>
</dbReference>
<evidence type="ECO:0000313" key="11">
    <source>
        <dbReference type="Proteomes" id="UP001291623"/>
    </source>
</evidence>
<keyword evidence="11" id="KW-1185">Reference proteome</keyword>
<dbReference type="Gene3D" id="1.25.40.90">
    <property type="match status" value="1"/>
</dbReference>
<reference evidence="10" key="1">
    <citation type="submission" date="2023-12" db="EMBL/GenBank/DDBJ databases">
        <title>Genome assembly of Anisodus tanguticus.</title>
        <authorList>
            <person name="Wang Y.-J."/>
        </authorList>
    </citation>
    <scope>NUCLEOTIDE SEQUENCE</scope>
    <source>
        <strain evidence="10">KB-2021</strain>
        <tissue evidence="10">Leaf</tissue>
    </source>
</reference>
<dbReference type="GO" id="GO:0032050">
    <property type="term" value="F:clathrin heavy chain binding"/>
    <property type="evidence" value="ECO:0007669"/>
    <property type="project" value="TreeGrafter"/>
</dbReference>